<reference evidence="1" key="1">
    <citation type="submission" date="2018-09" db="EMBL/GenBank/DDBJ databases">
        <title>Murine metabolic-syndrome-specific gut microbial biobank.</title>
        <authorList>
            <person name="Liu C."/>
        </authorList>
    </citation>
    <scope>NUCLEOTIDE SEQUENCE</scope>
    <source>
        <strain evidence="1">D42-62</strain>
    </source>
</reference>
<proteinExistence type="predicted"/>
<dbReference type="EMBL" id="QZDT01000025">
    <property type="protein sequence ID" value="NBJ93832.1"/>
    <property type="molecule type" value="Genomic_DNA"/>
</dbReference>
<comment type="caution">
    <text evidence="1">The sequence shown here is derived from an EMBL/GenBank/DDBJ whole genome shotgun (WGS) entry which is preliminary data.</text>
</comment>
<dbReference type="Proteomes" id="UP001154420">
    <property type="component" value="Unassembled WGS sequence"/>
</dbReference>
<protein>
    <submittedName>
        <fullName evidence="1">Uncharacterized protein</fullName>
    </submittedName>
</protein>
<evidence type="ECO:0000313" key="1">
    <source>
        <dbReference type="EMBL" id="NBJ93832.1"/>
    </source>
</evidence>
<sequence length="88" mass="9988">MSHNNDSVRNKLIEITDKGLMLKAIALNVGIDVNDLSRFKGGMECLKQSDIEVLSEYLNAVVIPQWNSVTRELSPKREISFDLLRELD</sequence>
<name>A0A9X5BJ33_9FIRM</name>
<evidence type="ECO:0000313" key="2">
    <source>
        <dbReference type="Proteomes" id="UP001154420"/>
    </source>
</evidence>
<dbReference type="AlphaFoldDB" id="A0A9X5BJ33"/>
<keyword evidence="2" id="KW-1185">Reference proteome</keyword>
<accession>A0A9X5BJ33</accession>
<gene>
    <name evidence="1" type="ORF">D5281_14805</name>
</gene>
<organism evidence="1 2">
    <name type="scientific">Parablautia muri</name>
    <dbReference type="NCBI Taxonomy" id="2320879"/>
    <lineage>
        <taxon>Bacteria</taxon>
        <taxon>Bacillati</taxon>
        <taxon>Bacillota</taxon>
        <taxon>Clostridia</taxon>
        <taxon>Lachnospirales</taxon>
        <taxon>Lachnospiraceae</taxon>
        <taxon>Parablautia</taxon>
    </lineage>
</organism>